<accession>A0A978VZ04</accession>
<proteinExistence type="predicted"/>
<comment type="caution">
    <text evidence="1">The sequence shown here is derived from an EMBL/GenBank/DDBJ whole genome shotgun (WGS) entry which is preliminary data.</text>
</comment>
<dbReference type="AlphaFoldDB" id="A0A978VZ04"/>
<organism evidence="1 2">
    <name type="scientific">Ziziphus jujuba var. spinosa</name>
    <dbReference type="NCBI Taxonomy" id="714518"/>
    <lineage>
        <taxon>Eukaryota</taxon>
        <taxon>Viridiplantae</taxon>
        <taxon>Streptophyta</taxon>
        <taxon>Embryophyta</taxon>
        <taxon>Tracheophyta</taxon>
        <taxon>Spermatophyta</taxon>
        <taxon>Magnoliopsida</taxon>
        <taxon>eudicotyledons</taxon>
        <taxon>Gunneridae</taxon>
        <taxon>Pentapetalae</taxon>
        <taxon>rosids</taxon>
        <taxon>fabids</taxon>
        <taxon>Rosales</taxon>
        <taxon>Rhamnaceae</taxon>
        <taxon>Paliureae</taxon>
        <taxon>Ziziphus</taxon>
    </lineage>
</organism>
<dbReference type="EMBL" id="JAEACU010000001">
    <property type="protein sequence ID" value="KAH7544938.1"/>
    <property type="molecule type" value="Genomic_DNA"/>
</dbReference>
<sequence length="79" mass="9240">MTVKREYVEELNDSLDLVPLDAWHENGRKASTVHFSWHVTTPVVRNFRAFAVSCLDSQIPFYAEFNVSYVDDTFFGEFF</sequence>
<evidence type="ECO:0000313" key="2">
    <source>
        <dbReference type="Proteomes" id="UP000813462"/>
    </source>
</evidence>
<dbReference type="Proteomes" id="UP000813462">
    <property type="component" value="Unassembled WGS sequence"/>
</dbReference>
<evidence type="ECO:0000313" key="1">
    <source>
        <dbReference type="EMBL" id="KAH7544938.1"/>
    </source>
</evidence>
<protein>
    <submittedName>
        <fullName evidence="1">Uncharacterized protein</fullName>
    </submittedName>
</protein>
<reference evidence="1" key="1">
    <citation type="journal article" date="2021" name="Front. Plant Sci.">
        <title>Chromosome-Scale Genome Assembly for Chinese Sour Jujube and Insights Into Its Genome Evolution and Domestication Signature.</title>
        <authorList>
            <person name="Shen L.-Y."/>
            <person name="Luo H."/>
            <person name="Wang X.-L."/>
            <person name="Wang X.-M."/>
            <person name="Qiu X.-J."/>
            <person name="Liu H."/>
            <person name="Zhou S.-S."/>
            <person name="Jia K.-H."/>
            <person name="Nie S."/>
            <person name="Bao Y.-T."/>
            <person name="Zhang R.-G."/>
            <person name="Yun Q.-Z."/>
            <person name="Chai Y.-H."/>
            <person name="Lu J.-Y."/>
            <person name="Li Y."/>
            <person name="Zhao S.-W."/>
            <person name="Mao J.-F."/>
            <person name="Jia S.-G."/>
            <person name="Mao Y.-M."/>
        </authorList>
    </citation>
    <scope>NUCLEOTIDE SEQUENCE</scope>
    <source>
        <strain evidence="1">AT0</strain>
        <tissue evidence="1">Leaf</tissue>
    </source>
</reference>
<name>A0A978VZ04_ZIZJJ</name>
<gene>
    <name evidence="1" type="ORF">FEM48_Zijuj01G0039000</name>
</gene>